<dbReference type="InterPro" id="IPR045257">
    <property type="entry name" value="E2/Pdx1"/>
</dbReference>
<dbReference type="GO" id="GO:0006086">
    <property type="term" value="P:pyruvate decarboxylation to acetyl-CoA"/>
    <property type="evidence" value="ECO:0007669"/>
    <property type="project" value="InterPro"/>
</dbReference>
<dbReference type="EMBL" id="CAFBMU010000004">
    <property type="protein sequence ID" value="CAB4918988.1"/>
    <property type="molecule type" value="Genomic_DNA"/>
</dbReference>
<dbReference type="InterPro" id="IPR023213">
    <property type="entry name" value="CAT-like_dom_sf"/>
</dbReference>
<dbReference type="InterPro" id="IPR001078">
    <property type="entry name" value="2-oxoacid_DH_actylTfrase"/>
</dbReference>
<dbReference type="InterPro" id="IPR004167">
    <property type="entry name" value="PSBD"/>
</dbReference>
<dbReference type="PANTHER" id="PTHR23151">
    <property type="entry name" value="DIHYDROLIPOAMIDE ACETYL/SUCCINYL-TRANSFERASE-RELATED"/>
    <property type="match status" value="1"/>
</dbReference>
<protein>
    <submittedName>
        <fullName evidence="9">Unannotated protein</fullName>
    </submittedName>
</protein>
<dbReference type="InterPro" id="IPR036625">
    <property type="entry name" value="E3-bd_dom_sf"/>
</dbReference>
<dbReference type="GO" id="GO:0016746">
    <property type="term" value="F:acyltransferase activity"/>
    <property type="evidence" value="ECO:0007669"/>
    <property type="project" value="InterPro"/>
</dbReference>
<dbReference type="InterPro" id="IPR011053">
    <property type="entry name" value="Single_hybrid_motif"/>
</dbReference>
<dbReference type="Gene3D" id="3.30.559.10">
    <property type="entry name" value="Chloramphenicol acetyltransferase-like domain"/>
    <property type="match status" value="1"/>
</dbReference>
<dbReference type="Gene3D" id="2.40.50.100">
    <property type="match status" value="1"/>
</dbReference>
<gene>
    <name evidence="5" type="ORF">UFOPK2655_00381</name>
    <name evidence="6" type="ORF">UFOPK3077_00677</name>
    <name evidence="7" type="ORF">UFOPK3667_00563</name>
    <name evidence="8" type="ORF">UFOPK3903_00618</name>
    <name evidence="9" type="ORF">UFOPK4444_01246</name>
</gene>
<dbReference type="SUPFAM" id="SSF51230">
    <property type="entry name" value="Single hybrid motif"/>
    <property type="match status" value="1"/>
</dbReference>
<dbReference type="SUPFAM" id="SSF47005">
    <property type="entry name" value="Peripheral subunit-binding domain of 2-oxo acid dehydrogenase complex"/>
    <property type="match status" value="1"/>
</dbReference>
<evidence type="ECO:0000256" key="2">
    <source>
        <dbReference type="ARBA" id="ARBA00022823"/>
    </source>
</evidence>
<dbReference type="Pfam" id="PF02817">
    <property type="entry name" value="E3_binding"/>
    <property type="match status" value="1"/>
</dbReference>
<dbReference type="EMBL" id="CAFAAS010000005">
    <property type="protein sequence ID" value="CAB4803346.1"/>
    <property type="molecule type" value="Genomic_DNA"/>
</dbReference>
<comment type="similarity">
    <text evidence="1">Belongs to the 2-oxoacid dehydrogenase family.</text>
</comment>
<evidence type="ECO:0000313" key="5">
    <source>
        <dbReference type="EMBL" id="CAB4705248.1"/>
    </source>
</evidence>
<evidence type="ECO:0000313" key="8">
    <source>
        <dbReference type="EMBL" id="CAB4973117.1"/>
    </source>
</evidence>
<dbReference type="PROSITE" id="PS51826">
    <property type="entry name" value="PSBD"/>
    <property type="match status" value="1"/>
</dbReference>
<dbReference type="PROSITE" id="PS00189">
    <property type="entry name" value="LIPOYL"/>
    <property type="match status" value="1"/>
</dbReference>
<reference evidence="9" key="1">
    <citation type="submission" date="2020-05" db="EMBL/GenBank/DDBJ databases">
        <authorList>
            <person name="Chiriac C."/>
            <person name="Salcher M."/>
            <person name="Ghai R."/>
            <person name="Kavagutti S V."/>
        </authorList>
    </citation>
    <scope>NUCLEOTIDE SEQUENCE</scope>
</reference>
<evidence type="ECO:0000259" key="3">
    <source>
        <dbReference type="PROSITE" id="PS50968"/>
    </source>
</evidence>
<dbReference type="Pfam" id="PF00198">
    <property type="entry name" value="2-oxoacid_dh"/>
    <property type="match status" value="1"/>
</dbReference>
<dbReference type="EMBL" id="CAFBRZ010000094">
    <property type="protein sequence ID" value="CAB5160320.1"/>
    <property type="molecule type" value="Genomic_DNA"/>
</dbReference>
<dbReference type="InterPro" id="IPR000089">
    <property type="entry name" value="Biotin_lipoyl"/>
</dbReference>
<feature type="domain" description="Peripheral subunit-binding (PSBD)" evidence="4">
    <location>
        <begin position="122"/>
        <end position="159"/>
    </location>
</feature>
<evidence type="ECO:0000259" key="4">
    <source>
        <dbReference type="PROSITE" id="PS51826"/>
    </source>
</evidence>
<evidence type="ECO:0000313" key="7">
    <source>
        <dbReference type="EMBL" id="CAB4918988.1"/>
    </source>
</evidence>
<dbReference type="EMBL" id="CAEZYE010000012">
    <property type="protein sequence ID" value="CAB4705248.1"/>
    <property type="molecule type" value="Genomic_DNA"/>
</dbReference>
<sequence>MSFKYPVVMPKMSMTMETGELIGYHVKAGDSVKTGDVLFEVMTDKIDMEVEAPADGVIESLVAEPGAVIDIGKPVLIMLTETQIMAFDFSGDEAPVVAQPVALAVVEAPVPAPAVVLNNDVKAVPKARVEAAKRGIDLRTIQPTGPDRTIMMADINSAQADPAVRKRQAANKALIAKGIAMGREIPQSSFSRSVSTNFDHARLISSWARILRSRPDLSIRPQVGVAVIIESKYGSALPVFKDPDLMSLADLTSLISSTSSAAVNGKVPLEMLSGATTTIFDLTSYSMNAATPLLFPNQITSVTVGYESATTRNISLTIDLRYCDFYDGAQLLDALAASL</sequence>
<evidence type="ECO:0000313" key="9">
    <source>
        <dbReference type="EMBL" id="CAB5160320.1"/>
    </source>
</evidence>
<keyword evidence="2" id="KW-0450">Lipoyl</keyword>
<dbReference type="PROSITE" id="PS50968">
    <property type="entry name" value="BIOTINYL_LIPOYL"/>
    <property type="match status" value="1"/>
</dbReference>
<proteinExistence type="inferred from homology"/>
<dbReference type="EMBL" id="CAFBOD010000005">
    <property type="protein sequence ID" value="CAB4973117.1"/>
    <property type="molecule type" value="Genomic_DNA"/>
</dbReference>
<organism evidence="9">
    <name type="scientific">freshwater metagenome</name>
    <dbReference type="NCBI Taxonomy" id="449393"/>
    <lineage>
        <taxon>unclassified sequences</taxon>
        <taxon>metagenomes</taxon>
        <taxon>ecological metagenomes</taxon>
    </lineage>
</organism>
<dbReference type="Pfam" id="PF00364">
    <property type="entry name" value="Biotin_lipoyl"/>
    <property type="match status" value="1"/>
</dbReference>
<dbReference type="AlphaFoldDB" id="A0A6J7WBT8"/>
<feature type="domain" description="Lipoyl-binding" evidence="3">
    <location>
        <begin position="4"/>
        <end position="80"/>
    </location>
</feature>
<dbReference type="InterPro" id="IPR003016">
    <property type="entry name" value="2-oxoA_DH_lipoyl-BS"/>
</dbReference>
<dbReference type="SUPFAM" id="SSF52777">
    <property type="entry name" value="CoA-dependent acyltransferases"/>
    <property type="match status" value="1"/>
</dbReference>
<dbReference type="CDD" id="cd06849">
    <property type="entry name" value="lipoyl_domain"/>
    <property type="match status" value="1"/>
</dbReference>
<dbReference type="Gene3D" id="4.10.320.10">
    <property type="entry name" value="E3-binding domain"/>
    <property type="match status" value="1"/>
</dbReference>
<evidence type="ECO:0000256" key="1">
    <source>
        <dbReference type="ARBA" id="ARBA00007317"/>
    </source>
</evidence>
<dbReference type="GO" id="GO:0045254">
    <property type="term" value="C:pyruvate dehydrogenase complex"/>
    <property type="evidence" value="ECO:0007669"/>
    <property type="project" value="InterPro"/>
</dbReference>
<accession>A0A6J7WBT8</accession>
<dbReference type="PANTHER" id="PTHR23151:SF90">
    <property type="entry name" value="DIHYDROLIPOYLLYSINE-RESIDUE ACETYLTRANSFERASE COMPONENT OF PYRUVATE DEHYDROGENASE COMPLEX, MITOCHONDRIAL-RELATED"/>
    <property type="match status" value="1"/>
</dbReference>
<evidence type="ECO:0000313" key="6">
    <source>
        <dbReference type="EMBL" id="CAB4803346.1"/>
    </source>
</evidence>
<name>A0A6J7WBT8_9ZZZZ</name>